<dbReference type="STRING" id="1090615.SAMN04515671_1250"/>
<dbReference type="Gene3D" id="3.40.50.1820">
    <property type="entry name" value="alpha/beta hydrolase"/>
    <property type="match status" value="1"/>
</dbReference>
<dbReference type="GO" id="GO:0003824">
    <property type="term" value="F:catalytic activity"/>
    <property type="evidence" value="ECO:0007669"/>
    <property type="project" value="UniProtKB-ARBA"/>
</dbReference>
<name>A0A1H0KCJ9_9ACTN</name>
<dbReference type="Proteomes" id="UP000198741">
    <property type="component" value="Chromosome I"/>
</dbReference>
<evidence type="ECO:0000313" key="2">
    <source>
        <dbReference type="EMBL" id="SDO53481.1"/>
    </source>
</evidence>
<dbReference type="InterPro" id="IPR000073">
    <property type="entry name" value="AB_hydrolase_1"/>
</dbReference>
<proteinExistence type="predicted"/>
<dbReference type="InterPro" id="IPR029058">
    <property type="entry name" value="AB_hydrolase_fold"/>
</dbReference>
<evidence type="ECO:0000259" key="1">
    <source>
        <dbReference type="Pfam" id="PF00561"/>
    </source>
</evidence>
<dbReference type="Pfam" id="PF00561">
    <property type="entry name" value="Abhydrolase_1"/>
    <property type="match status" value="1"/>
</dbReference>
<accession>A0A1H0KCJ9</accession>
<evidence type="ECO:0000313" key="3">
    <source>
        <dbReference type="Proteomes" id="UP000198741"/>
    </source>
</evidence>
<sequence>MYVRIRRDSRLGPSVLPAASSYLDMFDDEVTLLSEVEHPAYGAIRVPDGRALAWAEYGSARGLPCILIPDVGSSRLAPAWLLHDSALPSAVRLLALDRPGTGASDPIGLGGQEDPAEDLRRLVDTLAVGRVAVIGIGQGIDDVFAFASRYPRLVASVTAVSARMTDPLPARRSLRRPFGERATHPAGGLFGAWLTALGSGDLTKESTWAKAIPRMSSEIRAALGDRWLEEDFRAAVAVDAEQTQQIWGTVSRPPATNAWLANPNTEGVPVHLWHGQNEGLTSVSDVRSAVGARPGWEVTAAAGPTAVLGIWPQILSTAASSFRAVSAA</sequence>
<organism evidence="2 3">
    <name type="scientific">Nakamurella panacisegetis</name>
    <dbReference type="NCBI Taxonomy" id="1090615"/>
    <lineage>
        <taxon>Bacteria</taxon>
        <taxon>Bacillati</taxon>
        <taxon>Actinomycetota</taxon>
        <taxon>Actinomycetes</taxon>
        <taxon>Nakamurellales</taxon>
        <taxon>Nakamurellaceae</taxon>
        <taxon>Nakamurella</taxon>
    </lineage>
</organism>
<gene>
    <name evidence="2" type="ORF">SAMN04515671_1250</name>
</gene>
<feature type="domain" description="AB hydrolase-1" evidence="1">
    <location>
        <begin position="91"/>
        <end position="167"/>
    </location>
</feature>
<protein>
    <submittedName>
        <fullName evidence="2">Pimeloyl-ACP methyl ester carboxylesterase</fullName>
    </submittedName>
</protein>
<keyword evidence="3" id="KW-1185">Reference proteome</keyword>
<dbReference type="SUPFAM" id="SSF53474">
    <property type="entry name" value="alpha/beta-Hydrolases"/>
    <property type="match status" value="1"/>
</dbReference>
<reference evidence="2 3" key="1">
    <citation type="submission" date="2016-10" db="EMBL/GenBank/DDBJ databases">
        <authorList>
            <person name="de Groot N.N."/>
        </authorList>
    </citation>
    <scope>NUCLEOTIDE SEQUENCE [LARGE SCALE GENOMIC DNA]</scope>
    <source>
        <strain evidence="3">P4-7,KCTC 19426,CECT 7604</strain>
    </source>
</reference>
<dbReference type="AlphaFoldDB" id="A0A1H0KCJ9"/>
<dbReference type="EMBL" id="LT629710">
    <property type="protein sequence ID" value="SDO53481.1"/>
    <property type="molecule type" value="Genomic_DNA"/>
</dbReference>